<dbReference type="GO" id="GO:0030488">
    <property type="term" value="P:tRNA methylation"/>
    <property type="evidence" value="ECO:0007669"/>
    <property type="project" value="TreeGrafter"/>
</dbReference>
<comment type="similarity">
    <text evidence="1">Belongs to the TRM112 family.</text>
</comment>
<organism evidence="4 5">
    <name type="scientific">Caenorhabditis tropicalis</name>
    <dbReference type="NCBI Taxonomy" id="1561998"/>
    <lineage>
        <taxon>Eukaryota</taxon>
        <taxon>Metazoa</taxon>
        <taxon>Ecdysozoa</taxon>
        <taxon>Nematoda</taxon>
        <taxon>Chromadorea</taxon>
        <taxon>Rhabditida</taxon>
        <taxon>Rhabditina</taxon>
        <taxon>Rhabditomorpha</taxon>
        <taxon>Rhabditoidea</taxon>
        <taxon>Rhabditidae</taxon>
        <taxon>Peloderinae</taxon>
        <taxon>Caenorhabditis</taxon>
    </lineage>
</organism>
<dbReference type="Proteomes" id="UP000095282">
    <property type="component" value="Unplaced"/>
</dbReference>
<proteinExistence type="inferred from homology"/>
<evidence type="ECO:0000313" key="4">
    <source>
        <dbReference type="Proteomes" id="UP000095282"/>
    </source>
</evidence>
<dbReference type="Pfam" id="PF03966">
    <property type="entry name" value="Trm112p"/>
    <property type="match status" value="1"/>
</dbReference>
<evidence type="ECO:0000256" key="2">
    <source>
        <dbReference type="ARBA" id="ARBA00019989"/>
    </source>
</evidence>
<protein>
    <recommendedName>
        <fullName evidence="2">Multifunctional methyltransferase subunit TRM112-like protein</fullName>
    </recommendedName>
    <alternativeName>
        <fullName evidence="3">tRNA methyltransferase 112 homolog</fullName>
    </alternativeName>
</protein>
<dbReference type="PANTHER" id="PTHR12773:SF0">
    <property type="entry name" value="MULTIFUNCTIONAL METHYLTRANSFERASE SUBUNIT TRM112-LIKE PROTEIN"/>
    <property type="match status" value="1"/>
</dbReference>
<dbReference type="GO" id="GO:0046982">
    <property type="term" value="F:protein heterodimerization activity"/>
    <property type="evidence" value="ECO:0007669"/>
    <property type="project" value="InterPro"/>
</dbReference>
<dbReference type="InterPro" id="IPR005651">
    <property type="entry name" value="Trm112-like"/>
</dbReference>
<dbReference type="FunFam" id="2.20.25.10:FF:000056">
    <property type="entry name" value="Multifunctional methyltransferase subunit TRM112-like protein"/>
    <property type="match status" value="1"/>
</dbReference>
<dbReference type="CDD" id="cd21089">
    <property type="entry name" value="Trm112-like"/>
    <property type="match status" value="1"/>
</dbReference>
<dbReference type="GO" id="GO:0070476">
    <property type="term" value="P:rRNA (guanine-N7)-methylation"/>
    <property type="evidence" value="ECO:0007669"/>
    <property type="project" value="TreeGrafter"/>
</dbReference>
<dbReference type="InterPro" id="IPR039127">
    <property type="entry name" value="Trm112"/>
</dbReference>
<dbReference type="Gene3D" id="2.20.25.10">
    <property type="match status" value="1"/>
</dbReference>
<dbReference type="PANTHER" id="PTHR12773">
    <property type="entry name" value="UPF0315 PROTEIN-RELATED"/>
    <property type="match status" value="1"/>
</dbReference>
<reference evidence="5" key="1">
    <citation type="submission" date="2016-11" db="UniProtKB">
        <authorList>
            <consortium name="WormBaseParasite"/>
        </authorList>
    </citation>
    <scope>IDENTIFICATION</scope>
</reference>
<dbReference type="eggNOG" id="KOG1088">
    <property type="taxonomic scope" value="Eukaryota"/>
</dbReference>
<keyword evidence="4" id="KW-1185">Reference proteome</keyword>
<evidence type="ECO:0000256" key="3">
    <source>
        <dbReference type="ARBA" id="ARBA00030516"/>
    </source>
</evidence>
<dbReference type="AlphaFoldDB" id="A0A1I7UUR0"/>
<dbReference type="STRING" id="1561998.A0A1I7UUR0"/>
<evidence type="ECO:0000256" key="1">
    <source>
        <dbReference type="ARBA" id="ARBA00007980"/>
    </source>
</evidence>
<sequence length="125" mass="14421">MKLFVHNFMSSRFLKNVTVGYPLELTVKQFVEKDIEFDRENTIVMLDKIQYEALLVAAAAINQSDRIPAEKPSKWDELSDDQLRQFHHLLMNIDVIDGELVCPETKTVFPIKDGIPNMLKVDAEK</sequence>
<dbReference type="SUPFAM" id="SSF158997">
    <property type="entry name" value="Trm112p-like"/>
    <property type="match status" value="1"/>
</dbReference>
<dbReference type="WBParaSite" id="Csp11.Scaffold630.g19547.t2">
    <property type="protein sequence ID" value="Csp11.Scaffold630.g19547.t2"/>
    <property type="gene ID" value="Csp11.Scaffold630.g19547"/>
</dbReference>
<accession>A0A1I7UUR0</accession>
<evidence type="ECO:0000313" key="5">
    <source>
        <dbReference type="WBParaSite" id="Csp11.Scaffold630.g19547.t2"/>
    </source>
</evidence>
<name>A0A1I7UUR0_9PELO</name>